<dbReference type="AlphaFoldDB" id="A0A150Q0R0"/>
<name>A0A150Q0R0_SORCE</name>
<proteinExistence type="inferred from homology"/>
<evidence type="ECO:0000313" key="5">
    <source>
        <dbReference type="EMBL" id="KYF61564.1"/>
    </source>
</evidence>
<dbReference type="SUPFAM" id="SSF53756">
    <property type="entry name" value="UDP-Glycosyltransferase/glycogen phosphorylase"/>
    <property type="match status" value="1"/>
</dbReference>
<accession>A0A150Q0R0</accession>
<dbReference type="PANTHER" id="PTHR12526">
    <property type="entry name" value="GLYCOSYLTRANSFERASE"/>
    <property type="match status" value="1"/>
</dbReference>
<evidence type="ECO:0000256" key="3">
    <source>
        <dbReference type="ARBA" id="ARBA00022679"/>
    </source>
</evidence>
<evidence type="ECO:0000259" key="4">
    <source>
        <dbReference type="Pfam" id="PF12000"/>
    </source>
</evidence>
<dbReference type="EMBL" id="JEMA01001175">
    <property type="protein sequence ID" value="KYF61564.1"/>
    <property type="molecule type" value="Genomic_DNA"/>
</dbReference>
<dbReference type="Proteomes" id="UP000075260">
    <property type="component" value="Unassembled WGS sequence"/>
</dbReference>
<comment type="similarity">
    <text evidence="1">Belongs to the glycosyltransferase group 1 family. Glycosyltransferase 4 subfamily.</text>
</comment>
<sequence>MKILAIALARHSQFSGIFDVLRRKHEITLVAPDGTGEAPGLRSIPFTPARVTSGSRSERAVGSFLGTARAVASAIEPLRGERFDVVFGQVSFGCTHEIRRVLGAPVVSHVELPGREMATARPEFPPSREDIEAGEAHRALVDQSLRASDLIITPSRHAAGLLPRDVAPRVRVGMEGFRVGPLRDAAERRALRQRHGLPADAPLLGYFGRTLEAMRGFDVFVQAAREVRRALPGAEFLVVGEPVTHYGSEQAALGRESFKDFALRTAGVAEHELMFRRIQPFPVYRELLAAVDAAVFPIFESAGHWSFFDSLAEGTPTVAARRAFFPEVIRDGHNGLLCDVRDVANFAARSVALLTIPGLRARIGRAAWETARRDFTEERAAARYEAVFEEAARLPAYALTARAAG</sequence>
<reference evidence="5 6" key="1">
    <citation type="submission" date="2014-02" db="EMBL/GenBank/DDBJ databases">
        <title>The small core and large imbalanced accessory genome model reveals a collaborative survival strategy of Sorangium cellulosum strains in nature.</title>
        <authorList>
            <person name="Han K."/>
            <person name="Peng R."/>
            <person name="Blom J."/>
            <person name="Li Y.-Z."/>
        </authorList>
    </citation>
    <scope>NUCLEOTIDE SEQUENCE [LARGE SCALE GENOMIC DNA]</scope>
    <source>
        <strain evidence="5 6">So0008-312</strain>
    </source>
</reference>
<dbReference type="OrthoDB" id="5416057at2"/>
<feature type="domain" description="Glycosyl transferase family 4" evidence="4">
    <location>
        <begin position="24"/>
        <end position="179"/>
    </location>
</feature>
<dbReference type="RefSeq" id="WP_061613019.1">
    <property type="nucleotide sequence ID" value="NZ_JEMA01001175.1"/>
</dbReference>
<dbReference type="GO" id="GO:0016757">
    <property type="term" value="F:glycosyltransferase activity"/>
    <property type="evidence" value="ECO:0007669"/>
    <property type="project" value="UniProtKB-KW"/>
</dbReference>
<evidence type="ECO:0000256" key="2">
    <source>
        <dbReference type="ARBA" id="ARBA00022676"/>
    </source>
</evidence>
<comment type="caution">
    <text evidence="5">The sequence shown here is derived from an EMBL/GenBank/DDBJ whole genome shotgun (WGS) entry which is preliminary data.</text>
</comment>
<evidence type="ECO:0000256" key="1">
    <source>
        <dbReference type="ARBA" id="ARBA00009481"/>
    </source>
</evidence>
<evidence type="ECO:0000313" key="6">
    <source>
        <dbReference type="Proteomes" id="UP000075260"/>
    </source>
</evidence>
<dbReference type="InterPro" id="IPR022623">
    <property type="entry name" value="Glyco_trans_4"/>
</dbReference>
<protein>
    <recommendedName>
        <fullName evidence="4">Glycosyl transferase family 4 domain-containing protein</fullName>
    </recommendedName>
</protein>
<organism evidence="5 6">
    <name type="scientific">Sorangium cellulosum</name>
    <name type="common">Polyangium cellulosum</name>
    <dbReference type="NCBI Taxonomy" id="56"/>
    <lineage>
        <taxon>Bacteria</taxon>
        <taxon>Pseudomonadati</taxon>
        <taxon>Myxococcota</taxon>
        <taxon>Polyangia</taxon>
        <taxon>Polyangiales</taxon>
        <taxon>Polyangiaceae</taxon>
        <taxon>Sorangium</taxon>
    </lineage>
</organism>
<keyword evidence="2" id="KW-0328">Glycosyltransferase</keyword>
<dbReference type="Pfam" id="PF12000">
    <property type="entry name" value="Glyco_trans_4_3"/>
    <property type="match status" value="1"/>
</dbReference>
<dbReference type="PANTHER" id="PTHR12526:SF640">
    <property type="entry name" value="COLANIC ACID BIOSYNTHESIS GLYCOSYLTRANSFERASE WCAL-RELATED"/>
    <property type="match status" value="1"/>
</dbReference>
<dbReference type="Gene3D" id="3.40.50.2000">
    <property type="entry name" value="Glycogen Phosphorylase B"/>
    <property type="match status" value="2"/>
</dbReference>
<keyword evidence="3" id="KW-0808">Transferase</keyword>
<gene>
    <name evidence="5" type="ORF">BE15_28420</name>
</gene>
<dbReference type="Pfam" id="PF13692">
    <property type="entry name" value="Glyco_trans_1_4"/>
    <property type="match status" value="1"/>
</dbReference>